<comment type="caution">
    <text evidence="2">The sequence shown here is derived from an EMBL/GenBank/DDBJ whole genome shotgun (WGS) entry which is preliminary data.</text>
</comment>
<evidence type="ECO:0000259" key="1">
    <source>
        <dbReference type="Pfam" id="PF00483"/>
    </source>
</evidence>
<protein>
    <recommendedName>
        <fullName evidence="1">Nucleotidyl transferase domain-containing protein</fullName>
    </recommendedName>
</protein>
<accession>A0A0F9N6P3</accession>
<feature type="domain" description="Nucleotidyl transferase" evidence="1">
    <location>
        <begin position="40"/>
        <end position="107"/>
    </location>
</feature>
<dbReference type="Gene3D" id="3.90.550.10">
    <property type="entry name" value="Spore Coat Polysaccharide Biosynthesis Protein SpsA, Chain A"/>
    <property type="match status" value="1"/>
</dbReference>
<reference evidence="2" key="1">
    <citation type="journal article" date="2015" name="Nature">
        <title>Complex archaea that bridge the gap between prokaryotes and eukaryotes.</title>
        <authorList>
            <person name="Spang A."/>
            <person name="Saw J.H."/>
            <person name="Jorgensen S.L."/>
            <person name="Zaremba-Niedzwiedzka K."/>
            <person name="Martijn J."/>
            <person name="Lind A.E."/>
            <person name="van Eijk R."/>
            <person name="Schleper C."/>
            <person name="Guy L."/>
            <person name="Ettema T.J."/>
        </authorList>
    </citation>
    <scope>NUCLEOTIDE SEQUENCE</scope>
</reference>
<proteinExistence type="predicted"/>
<dbReference type="PANTHER" id="PTHR42883:SF2">
    <property type="entry name" value="THYMIDYLYLTRANSFERASE"/>
    <property type="match status" value="1"/>
</dbReference>
<sequence>MYLLHLNSEADMVLSLMKSNDIEIAKGHGNVKIITDLVKIDYKIHQELKIIDVIEKPKPNQILSEYYSLPLYIFNQKIVKYLEKVKISERGEKEFQDAIREALKSGVDVQGIQVIDELVNIDTIGNYHITYLKDLIKMNNNFLSGVSLKKFKGKSPEFFEPVKVNYGVEMGYSVSLGPYVSIGNYCKIGDFCELADVLVFENAVLGKSCELNWCIIDENVILPDNFHAQNCFITLKGKNKLEFEKIYF</sequence>
<evidence type="ECO:0000313" key="2">
    <source>
        <dbReference type="EMBL" id="KKM84415.1"/>
    </source>
</evidence>
<dbReference type="Pfam" id="PF00483">
    <property type="entry name" value="NTP_transferase"/>
    <property type="match status" value="1"/>
</dbReference>
<dbReference type="AlphaFoldDB" id="A0A0F9N6P3"/>
<gene>
    <name evidence="2" type="ORF">LCGC14_1299410</name>
</gene>
<dbReference type="InterPro" id="IPR029044">
    <property type="entry name" value="Nucleotide-diphossugar_trans"/>
</dbReference>
<dbReference type="SUPFAM" id="SSF53448">
    <property type="entry name" value="Nucleotide-diphospho-sugar transferases"/>
    <property type="match status" value="1"/>
</dbReference>
<organism evidence="2">
    <name type="scientific">marine sediment metagenome</name>
    <dbReference type="NCBI Taxonomy" id="412755"/>
    <lineage>
        <taxon>unclassified sequences</taxon>
        <taxon>metagenomes</taxon>
        <taxon>ecological metagenomes</taxon>
    </lineage>
</organism>
<dbReference type="InterPro" id="IPR005835">
    <property type="entry name" value="NTP_transferase_dom"/>
</dbReference>
<dbReference type="PANTHER" id="PTHR42883">
    <property type="entry name" value="GLUCOSE-1-PHOSPHATE THYMIDYLTRANSFERASE"/>
    <property type="match status" value="1"/>
</dbReference>
<dbReference type="EMBL" id="LAZR01007571">
    <property type="protein sequence ID" value="KKM84415.1"/>
    <property type="molecule type" value="Genomic_DNA"/>
</dbReference>
<name>A0A0F9N6P3_9ZZZZ</name>
<dbReference type="Gene3D" id="2.160.10.10">
    <property type="entry name" value="Hexapeptide repeat proteins"/>
    <property type="match status" value="1"/>
</dbReference>